<accession>A0A1W1C761</accession>
<sequence>MSVDFLIGLFLATLIVALFTSRLYRLILWYSLNSLMLGILALLIGQELDDRAMLITGVVTILIKSIGIPYLLKNLSHKFNFVRQIQPEIKVQYAIILIPAILVFTFYLAEPITHMIHGNANYVAISISSLFLSLLLMMEHRNVAPKIIGFLSMENALFLLGITATDGMPMLVELGIFFDLLMAIVVINLLFHREEMHS</sequence>
<evidence type="ECO:0000256" key="4">
    <source>
        <dbReference type="ARBA" id="ARBA00022989"/>
    </source>
</evidence>
<feature type="transmembrane region" description="Helical" evidence="6">
    <location>
        <begin position="121"/>
        <end position="138"/>
    </location>
</feature>
<protein>
    <submittedName>
        <fullName evidence="7">Hydrogenase-4 component E</fullName>
    </submittedName>
</protein>
<proteinExistence type="predicted"/>
<gene>
    <name evidence="7" type="ORF">MNB_SV-10-1158</name>
</gene>
<feature type="transmembrane region" description="Helical" evidence="6">
    <location>
        <begin position="170"/>
        <end position="191"/>
    </location>
</feature>
<dbReference type="PANTHER" id="PTHR38601">
    <property type="entry name" value="HYDROGENASE-4 COMPONENT E"/>
    <property type="match status" value="1"/>
</dbReference>
<dbReference type="InterPro" id="IPR038730">
    <property type="entry name" value="HyfE-like"/>
</dbReference>
<organism evidence="7">
    <name type="scientific">hydrothermal vent metagenome</name>
    <dbReference type="NCBI Taxonomy" id="652676"/>
    <lineage>
        <taxon>unclassified sequences</taxon>
        <taxon>metagenomes</taxon>
        <taxon>ecological metagenomes</taxon>
    </lineage>
</organism>
<evidence type="ECO:0000313" key="7">
    <source>
        <dbReference type="EMBL" id="SFV61552.1"/>
    </source>
</evidence>
<dbReference type="AlphaFoldDB" id="A0A1W1C761"/>
<feature type="transmembrane region" description="Helical" evidence="6">
    <location>
        <begin position="52"/>
        <end position="72"/>
    </location>
</feature>
<keyword evidence="2" id="KW-1003">Cell membrane</keyword>
<keyword evidence="4 6" id="KW-1133">Transmembrane helix</keyword>
<name>A0A1W1C761_9ZZZZ</name>
<feature type="transmembrane region" description="Helical" evidence="6">
    <location>
        <begin position="6"/>
        <end position="24"/>
    </location>
</feature>
<dbReference type="GO" id="GO:0005886">
    <property type="term" value="C:plasma membrane"/>
    <property type="evidence" value="ECO:0007669"/>
    <property type="project" value="UniProtKB-SubCell"/>
</dbReference>
<evidence type="ECO:0000256" key="3">
    <source>
        <dbReference type="ARBA" id="ARBA00022692"/>
    </source>
</evidence>
<feature type="transmembrane region" description="Helical" evidence="6">
    <location>
        <begin position="147"/>
        <end position="164"/>
    </location>
</feature>
<dbReference type="EMBL" id="FPHL01000026">
    <property type="protein sequence ID" value="SFV61552.1"/>
    <property type="molecule type" value="Genomic_DNA"/>
</dbReference>
<feature type="transmembrane region" description="Helical" evidence="6">
    <location>
        <begin position="93"/>
        <end position="109"/>
    </location>
</feature>
<evidence type="ECO:0000256" key="5">
    <source>
        <dbReference type="ARBA" id="ARBA00023136"/>
    </source>
</evidence>
<comment type="subcellular location">
    <subcellularLocation>
        <location evidence="1">Cell membrane</location>
        <topology evidence="1">Multi-pass membrane protein</topology>
    </subcellularLocation>
</comment>
<evidence type="ECO:0000256" key="2">
    <source>
        <dbReference type="ARBA" id="ARBA00022475"/>
    </source>
</evidence>
<dbReference type="PANTHER" id="PTHR38601:SF1">
    <property type="entry name" value="HYDROGENASE-4 COMPONENT E"/>
    <property type="match status" value="1"/>
</dbReference>
<feature type="transmembrane region" description="Helical" evidence="6">
    <location>
        <begin position="29"/>
        <end position="46"/>
    </location>
</feature>
<keyword evidence="5 6" id="KW-0472">Membrane</keyword>
<reference evidence="7" key="1">
    <citation type="submission" date="2016-10" db="EMBL/GenBank/DDBJ databases">
        <authorList>
            <person name="de Groot N.N."/>
        </authorList>
    </citation>
    <scope>NUCLEOTIDE SEQUENCE</scope>
</reference>
<keyword evidence="3 6" id="KW-0812">Transmembrane</keyword>
<evidence type="ECO:0000256" key="6">
    <source>
        <dbReference type="SAM" id="Phobius"/>
    </source>
</evidence>
<evidence type="ECO:0000256" key="1">
    <source>
        <dbReference type="ARBA" id="ARBA00004651"/>
    </source>
</evidence>